<feature type="domain" description="Transposase (putative) gypsy type" evidence="2">
    <location>
        <begin position="219"/>
        <end position="274"/>
    </location>
</feature>
<gene>
    <name evidence="3" type="ORF">QYE76_009191</name>
</gene>
<comment type="caution">
    <text evidence="3">The sequence shown here is derived from an EMBL/GenBank/DDBJ whole genome shotgun (WGS) entry which is preliminary data.</text>
</comment>
<reference evidence="3" key="1">
    <citation type="submission" date="2023-07" db="EMBL/GenBank/DDBJ databases">
        <title>A chromosome-level genome assembly of Lolium multiflorum.</title>
        <authorList>
            <person name="Chen Y."/>
            <person name="Copetti D."/>
            <person name="Kolliker R."/>
            <person name="Studer B."/>
        </authorList>
    </citation>
    <scope>NUCLEOTIDE SEQUENCE</scope>
    <source>
        <strain evidence="3">02402/16</strain>
        <tissue evidence="3">Leaf</tissue>
    </source>
</reference>
<dbReference type="EMBL" id="JAUUTY010000001">
    <property type="protein sequence ID" value="KAK1692494.1"/>
    <property type="molecule type" value="Genomic_DNA"/>
</dbReference>
<name>A0AAD8X3C7_LOLMU</name>
<evidence type="ECO:0000259" key="2">
    <source>
        <dbReference type="Pfam" id="PF04195"/>
    </source>
</evidence>
<proteinExistence type="predicted"/>
<dbReference type="Proteomes" id="UP001231189">
    <property type="component" value="Unassembled WGS sequence"/>
</dbReference>
<feature type="region of interest" description="Disordered" evidence="1">
    <location>
        <begin position="21"/>
        <end position="57"/>
    </location>
</feature>
<dbReference type="PANTHER" id="PTHR33026:SF7">
    <property type="entry name" value="OS03G0100275 PROTEIN"/>
    <property type="match status" value="1"/>
</dbReference>
<accession>A0AAD8X3C7</accession>
<protein>
    <recommendedName>
        <fullName evidence="2">Transposase (putative) gypsy type domain-containing protein</fullName>
    </recommendedName>
</protein>
<dbReference type="InterPro" id="IPR007321">
    <property type="entry name" value="Transposase_28"/>
</dbReference>
<keyword evidence="4" id="KW-1185">Reference proteome</keyword>
<dbReference type="AlphaFoldDB" id="A0AAD8X3C7"/>
<organism evidence="3 4">
    <name type="scientific">Lolium multiflorum</name>
    <name type="common">Italian ryegrass</name>
    <name type="synonym">Lolium perenne subsp. multiflorum</name>
    <dbReference type="NCBI Taxonomy" id="4521"/>
    <lineage>
        <taxon>Eukaryota</taxon>
        <taxon>Viridiplantae</taxon>
        <taxon>Streptophyta</taxon>
        <taxon>Embryophyta</taxon>
        <taxon>Tracheophyta</taxon>
        <taxon>Spermatophyta</taxon>
        <taxon>Magnoliopsida</taxon>
        <taxon>Liliopsida</taxon>
        <taxon>Poales</taxon>
        <taxon>Poaceae</taxon>
        <taxon>BOP clade</taxon>
        <taxon>Pooideae</taxon>
        <taxon>Poodae</taxon>
        <taxon>Poeae</taxon>
        <taxon>Poeae Chloroplast Group 2 (Poeae type)</taxon>
        <taxon>Loliodinae</taxon>
        <taxon>Loliinae</taxon>
        <taxon>Lolium</taxon>
    </lineage>
</organism>
<feature type="region of interest" description="Disordered" evidence="1">
    <location>
        <begin position="138"/>
        <end position="172"/>
    </location>
</feature>
<dbReference type="PANTHER" id="PTHR33026">
    <property type="entry name" value="OS06G0360600 PROTEIN"/>
    <property type="match status" value="1"/>
</dbReference>
<sequence length="283" mass="31161">MPSMAALVLQLREIERTARSLQDATKDRGRRRAAEAPPPLFAPLRLRRRRSSPENLPPAKLCCGTVELRRTVNSFSASAVAAPGVLQRPSLFVFLTCDLALSPATAVYSVLRRSSETPSVSFGEASTNQHSDRLEAELARMESSSNVPEADTGKGQEASSSGQGSGVDLSSVTRGAWKGSDVKQPEIDWLYRSRRVPAGVICRLPRGEVEPNPEPGEHVVFLAHFERGFGLPASDFFRSFLDFYELQPHHLPGNAVFYLSCYATFMEAYMGLRSLTRDPRFSS</sequence>
<dbReference type="Pfam" id="PF04195">
    <property type="entry name" value="Transposase_28"/>
    <property type="match status" value="1"/>
</dbReference>
<evidence type="ECO:0000313" key="3">
    <source>
        <dbReference type="EMBL" id="KAK1692494.1"/>
    </source>
</evidence>
<feature type="compositionally biased region" description="Low complexity" evidence="1">
    <location>
        <begin position="153"/>
        <end position="162"/>
    </location>
</feature>
<evidence type="ECO:0000313" key="4">
    <source>
        <dbReference type="Proteomes" id="UP001231189"/>
    </source>
</evidence>
<evidence type="ECO:0000256" key="1">
    <source>
        <dbReference type="SAM" id="MobiDB-lite"/>
    </source>
</evidence>